<proteinExistence type="predicted"/>
<evidence type="ECO:0000313" key="1">
    <source>
        <dbReference type="EMBL" id="NMG14097.1"/>
    </source>
</evidence>
<reference evidence="1 2" key="1">
    <citation type="submission" date="2019-12" db="EMBL/GenBank/DDBJ databases">
        <title>Comparative genomics gives insights into the taxonomy of the Azoarcus-Aromatoleum group and reveals separate origins of nif in the plant-associated Azoarcus and non-plant-associated Aromatoleum sub-groups.</title>
        <authorList>
            <person name="Lafos M."/>
            <person name="Maluk M."/>
            <person name="Batista M."/>
            <person name="Junghare M."/>
            <person name="Carmona M."/>
            <person name="Faoro H."/>
            <person name="Cruz L.M."/>
            <person name="Battistoni F."/>
            <person name="De Souza E."/>
            <person name="Pedrosa F."/>
            <person name="Chen W.-M."/>
            <person name="Poole P.S."/>
            <person name="Dixon R.A."/>
            <person name="James E.K."/>
        </authorList>
    </citation>
    <scope>NUCLEOTIDE SEQUENCE [LARGE SCALE GENOMIC DNA]</scope>
    <source>
        <strain evidence="1 2">PbN1</strain>
    </source>
</reference>
<name>A0ABX1NQD9_9RHOO</name>
<keyword evidence="2" id="KW-1185">Reference proteome</keyword>
<sequence length="138" mass="15695">MEFVCKKSIRFHHCDPAGIVFYPQCLVLCNEVIEDWFDEGIGVDFYKLHADIRRGVPMRHLEVDFIAPSMHGDDLTFTLVVNRIGNTSMDITTTAAMGDEVRFRAKQTVVWADLGGAPRATPIEGEWRERFSRFLASS</sequence>
<dbReference type="SUPFAM" id="SSF54637">
    <property type="entry name" value="Thioesterase/thiol ester dehydrase-isomerase"/>
    <property type="match status" value="1"/>
</dbReference>
<dbReference type="EMBL" id="WTVP01000001">
    <property type="protein sequence ID" value="NMG14097.1"/>
    <property type="molecule type" value="Genomic_DNA"/>
</dbReference>
<dbReference type="Gene3D" id="3.10.129.10">
    <property type="entry name" value="Hotdog Thioesterase"/>
    <property type="match status" value="1"/>
</dbReference>
<dbReference type="RefSeq" id="WP_169200933.1">
    <property type="nucleotide sequence ID" value="NZ_CP059467.1"/>
</dbReference>
<dbReference type="InterPro" id="IPR029069">
    <property type="entry name" value="HotDog_dom_sf"/>
</dbReference>
<gene>
    <name evidence="1" type="ORF">GPA24_00785</name>
</gene>
<dbReference type="Proteomes" id="UP000633943">
    <property type="component" value="Unassembled WGS sequence"/>
</dbReference>
<comment type="caution">
    <text evidence="1">The sequence shown here is derived from an EMBL/GenBank/DDBJ whole genome shotgun (WGS) entry which is preliminary data.</text>
</comment>
<organism evidence="1 2">
    <name type="scientific">Aromatoleum bremense</name>
    <dbReference type="NCBI Taxonomy" id="76115"/>
    <lineage>
        <taxon>Bacteria</taxon>
        <taxon>Pseudomonadati</taxon>
        <taxon>Pseudomonadota</taxon>
        <taxon>Betaproteobacteria</taxon>
        <taxon>Rhodocyclales</taxon>
        <taxon>Rhodocyclaceae</taxon>
        <taxon>Aromatoleum</taxon>
    </lineage>
</organism>
<dbReference type="CDD" id="cd00586">
    <property type="entry name" value="4HBT"/>
    <property type="match status" value="1"/>
</dbReference>
<protein>
    <submittedName>
        <fullName evidence="1">Benzoyl-CoA thioesterase</fullName>
    </submittedName>
</protein>
<dbReference type="Pfam" id="PF13279">
    <property type="entry name" value="4HBT_2"/>
    <property type="match status" value="1"/>
</dbReference>
<evidence type="ECO:0000313" key="2">
    <source>
        <dbReference type="Proteomes" id="UP000633943"/>
    </source>
</evidence>
<accession>A0ABX1NQD9</accession>